<dbReference type="KEGG" id="anf:AQPE_4650"/>
<organism evidence="1 2">
    <name type="scientific">Aquipluma nitroreducens</name>
    <dbReference type="NCBI Taxonomy" id="2010828"/>
    <lineage>
        <taxon>Bacteria</taxon>
        <taxon>Pseudomonadati</taxon>
        <taxon>Bacteroidota</taxon>
        <taxon>Bacteroidia</taxon>
        <taxon>Marinilabiliales</taxon>
        <taxon>Prolixibacteraceae</taxon>
        <taxon>Aquipluma</taxon>
    </lineage>
</organism>
<dbReference type="Proteomes" id="UP001193389">
    <property type="component" value="Chromosome"/>
</dbReference>
<dbReference type="AlphaFoldDB" id="A0A5K7SFU2"/>
<proteinExistence type="predicted"/>
<sequence length="48" mass="5603">MSVKVITEDVFFVDPLLKDAIELSNKLYKVFRKINVINIYQAFGIKKL</sequence>
<evidence type="ECO:0000313" key="2">
    <source>
        <dbReference type="Proteomes" id="UP001193389"/>
    </source>
</evidence>
<gene>
    <name evidence="1" type="ORF">AQPE_4650</name>
</gene>
<accession>A0A5K7SFU2</accession>
<reference evidence="1" key="1">
    <citation type="journal article" date="2020" name="Int. J. Syst. Evol. Microbiol.">
        <title>Aquipluma nitroreducens gen. nov. sp. nov., a novel facultatively anaerobic bacterium isolated from a freshwater lake.</title>
        <authorList>
            <person name="Watanabe M."/>
            <person name="Kojima H."/>
            <person name="Fukui M."/>
        </authorList>
    </citation>
    <scope>NUCLEOTIDE SEQUENCE</scope>
    <source>
        <strain evidence="1">MeG22</strain>
    </source>
</reference>
<name>A0A5K7SFU2_9BACT</name>
<dbReference type="EMBL" id="AP018694">
    <property type="protein sequence ID" value="BBE20458.1"/>
    <property type="molecule type" value="Genomic_DNA"/>
</dbReference>
<evidence type="ECO:0000313" key="1">
    <source>
        <dbReference type="EMBL" id="BBE20458.1"/>
    </source>
</evidence>
<keyword evidence="2" id="KW-1185">Reference proteome</keyword>
<protein>
    <submittedName>
        <fullName evidence="1">Uncharacterized protein</fullName>
    </submittedName>
</protein>